<dbReference type="PANTHER" id="PTHR43174:SF1">
    <property type="entry name" value="UDP-N-ACETYLGLUCOSAMINE 2-EPIMERASE"/>
    <property type="match status" value="1"/>
</dbReference>
<evidence type="ECO:0000313" key="2">
    <source>
        <dbReference type="EMBL" id="AEG18534.1"/>
    </source>
</evidence>
<dbReference type="PANTHER" id="PTHR43174">
    <property type="entry name" value="UDP-N-ACETYLGLUCOSAMINE 2-EPIMERASE"/>
    <property type="match status" value="1"/>
</dbReference>
<dbReference type="eggNOG" id="arCOG01392">
    <property type="taxonomic scope" value="Archaea"/>
</dbReference>
<dbReference type="Gene3D" id="3.40.50.2000">
    <property type="entry name" value="Glycogen Phosphorylase B"/>
    <property type="match status" value="2"/>
</dbReference>
<dbReference type="GO" id="GO:0008761">
    <property type="term" value="F:UDP-N-acetylglucosamine 2-epimerase activity"/>
    <property type="evidence" value="ECO:0007669"/>
    <property type="project" value="UniProtKB-EC"/>
</dbReference>
<dbReference type="NCBIfam" id="TIGR00236">
    <property type="entry name" value="wecB"/>
    <property type="match status" value="1"/>
</dbReference>
<dbReference type="OrthoDB" id="7018at2157"/>
<dbReference type="RefSeq" id="WP_013826033.1">
    <property type="nucleotide sequence ID" value="NC_015574.1"/>
</dbReference>
<dbReference type="STRING" id="868131.MSWAN_1520"/>
<evidence type="ECO:0000313" key="3">
    <source>
        <dbReference type="Proteomes" id="UP000009231"/>
    </source>
</evidence>
<keyword evidence="2" id="KW-0413">Isomerase</keyword>
<evidence type="ECO:0000259" key="1">
    <source>
        <dbReference type="Pfam" id="PF02350"/>
    </source>
</evidence>
<reference evidence="2 3" key="1">
    <citation type="journal article" date="2014" name="Int. J. Syst. Evol. Microbiol.">
        <title>Methanobacterium paludis sp. nov. and a novel strain of Methanobacterium lacus isolated from northern peatlands.</title>
        <authorList>
            <person name="Cadillo-Quiroz H."/>
            <person name="Brauer S.L."/>
            <person name="Goodson N."/>
            <person name="Yavitt J.B."/>
            <person name="Zinder S.H."/>
        </authorList>
    </citation>
    <scope>NUCLEOTIDE SEQUENCE [LARGE SCALE GENOMIC DNA]</scope>
    <source>
        <strain evidence="3">DSM 25820 / JCM 18151 / SWAN1</strain>
    </source>
</reference>
<dbReference type="InterPro" id="IPR029767">
    <property type="entry name" value="WecB-like"/>
</dbReference>
<accession>F6D8A0</accession>
<name>F6D8A0_METPW</name>
<dbReference type="GeneID" id="10669027"/>
<gene>
    <name evidence="2" type="ordered locus">MSWAN_1520</name>
</gene>
<dbReference type="AlphaFoldDB" id="F6D8A0"/>
<keyword evidence="3" id="KW-1185">Reference proteome</keyword>
<dbReference type="EMBL" id="CP002772">
    <property type="protein sequence ID" value="AEG18534.1"/>
    <property type="molecule type" value="Genomic_DNA"/>
</dbReference>
<dbReference type="HOGENOM" id="CLU_041674_0_1_2"/>
<dbReference type="EC" id="5.1.3.14" evidence="2"/>
<feature type="domain" description="UDP-N-acetylglucosamine 2-epimerase" evidence="1">
    <location>
        <begin position="24"/>
        <end position="355"/>
    </location>
</feature>
<dbReference type="Pfam" id="PF02350">
    <property type="entry name" value="Epimerase_2"/>
    <property type="match status" value="1"/>
</dbReference>
<protein>
    <submittedName>
        <fullName evidence="2">UDP-N-acetylglucosamine 2-epimerase</fullName>
        <ecNumber evidence="2">5.1.3.14</ecNumber>
    </submittedName>
</protein>
<dbReference type="KEGG" id="mew:MSWAN_1520"/>
<proteinExistence type="predicted"/>
<dbReference type="InterPro" id="IPR003331">
    <property type="entry name" value="UDP_GlcNAc_Epimerase_2_dom"/>
</dbReference>
<dbReference type="Proteomes" id="UP000009231">
    <property type="component" value="Chromosome"/>
</dbReference>
<organism evidence="2 3">
    <name type="scientific">Methanobacterium paludis (strain DSM 25820 / JCM 18151 / SWAN1)</name>
    <dbReference type="NCBI Taxonomy" id="868131"/>
    <lineage>
        <taxon>Archaea</taxon>
        <taxon>Methanobacteriati</taxon>
        <taxon>Methanobacteriota</taxon>
        <taxon>Methanomada group</taxon>
        <taxon>Methanobacteria</taxon>
        <taxon>Methanobacteriales</taxon>
        <taxon>Methanobacteriaceae</taxon>
        <taxon>Methanobacterium</taxon>
    </lineage>
</organism>
<sequence length="362" mass="41086">MKIATILGTRPEIIKLSPLIPLLDKEFEQVLIHTGQHYSYTMDEIFFEDLKLRDCDYTLNVGSGTHAQQTGKMIMKLEEVLLNEKPDVVLVQGDTNSTFAGAITASKLQIKVVHVEAGCRSFDRKMPEEINRTLVDHCSDFLFAPDKKAFNNLVAEGVPREKIYLVGNTSIDACLRAMKLFNQDKLNDFSLEKENYALLTIHRQENTGHEKLKEILNAINTITDRLKVVFPVHLRTKNIIDEYEIQINDNLILTDPLGYKDFMGLLANSKFVMTDSGGVQEEAAVLNVPCLILRDNTEWMSYVELGKNMLLGTDQRKIAEYVVDLLNNEGKLDDMKQIKAYIKEGASENIISILKTELIFKQ</sequence>
<dbReference type="CDD" id="cd03786">
    <property type="entry name" value="GTB_UDP-GlcNAc_2-Epimerase"/>
    <property type="match status" value="1"/>
</dbReference>
<dbReference type="SUPFAM" id="SSF53756">
    <property type="entry name" value="UDP-Glycosyltransferase/glycogen phosphorylase"/>
    <property type="match status" value="1"/>
</dbReference>